<evidence type="ECO:0000313" key="3">
    <source>
        <dbReference type="Proteomes" id="UP000824782"/>
    </source>
</evidence>
<gene>
    <name evidence="2" type="ORF">GDO81_020788</name>
</gene>
<feature type="compositionally biased region" description="Low complexity" evidence="1">
    <location>
        <begin position="38"/>
        <end position="52"/>
    </location>
</feature>
<organism evidence="2 3">
    <name type="scientific">Engystomops pustulosus</name>
    <name type="common">Tungara frog</name>
    <name type="synonym">Physalaemus pustulosus</name>
    <dbReference type="NCBI Taxonomy" id="76066"/>
    <lineage>
        <taxon>Eukaryota</taxon>
        <taxon>Metazoa</taxon>
        <taxon>Chordata</taxon>
        <taxon>Craniata</taxon>
        <taxon>Vertebrata</taxon>
        <taxon>Euteleostomi</taxon>
        <taxon>Amphibia</taxon>
        <taxon>Batrachia</taxon>
        <taxon>Anura</taxon>
        <taxon>Neobatrachia</taxon>
        <taxon>Hyloidea</taxon>
        <taxon>Leptodactylidae</taxon>
        <taxon>Leiuperinae</taxon>
        <taxon>Engystomops</taxon>
    </lineage>
</organism>
<name>A0AAV6Z921_ENGPU</name>
<feature type="region of interest" description="Disordered" evidence="1">
    <location>
        <begin position="1"/>
        <end position="54"/>
    </location>
</feature>
<keyword evidence="3" id="KW-1185">Reference proteome</keyword>
<feature type="compositionally biased region" description="Polar residues" evidence="1">
    <location>
        <begin position="1"/>
        <end position="19"/>
    </location>
</feature>
<dbReference type="Proteomes" id="UP000824782">
    <property type="component" value="Unassembled WGS sequence"/>
</dbReference>
<accession>A0AAV6Z921</accession>
<sequence length="86" mass="9304">MSGQSQQGHHPQNIRSPTPQREGVTEHSAPGTGCRHWAPAGSGRPGAPGLRGDSSEHQIHFCWVGRHSTWCQDPMRGEGTAARLWG</sequence>
<protein>
    <submittedName>
        <fullName evidence="2">Uncharacterized protein</fullName>
    </submittedName>
</protein>
<comment type="caution">
    <text evidence="2">The sequence shown here is derived from an EMBL/GenBank/DDBJ whole genome shotgun (WGS) entry which is preliminary data.</text>
</comment>
<dbReference type="EMBL" id="WNYA01001587">
    <property type="protein sequence ID" value="KAG8545471.1"/>
    <property type="molecule type" value="Genomic_DNA"/>
</dbReference>
<reference evidence="2" key="1">
    <citation type="thesis" date="2020" institute="ProQuest LLC" country="789 East Eisenhower Parkway, Ann Arbor, MI, USA">
        <title>Comparative Genomics and Chromosome Evolution.</title>
        <authorList>
            <person name="Mudd A.B."/>
        </authorList>
    </citation>
    <scope>NUCLEOTIDE SEQUENCE</scope>
    <source>
        <strain evidence="2">237g6f4</strain>
        <tissue evidence="2">Blood</tissue>
    </source>
</reference>
<proteinExistence type="predicted"/>
<evidence type="ECO:0000313" key="2">
    <source>
        <dbReference type="EMBL" id="KAG8545471.1"/>
    </source>
</evidence>
<evidence type="ECO:0000256" key="1">
    <source>
        <dbReference type="SAM" id="MobiDB-lite"/>
    </source>
</evidence>
<dbReference type="AlphaFoldDB" id="A0AAV6Z921"/>